<dbReference type="CDD" id="cd05233">
    <property type="entry name" value="SDR_c"/>
    <property type="match status" value="1"/>
</dbReference>
<keyword evidence="3" id="KW-1185">Reference proteome</keyword>
<dbReference type="EMBL" id="CM026423">
    <property type="protein sequence ID" value="KAG0585218.1"/>
    <property type="molecule type" value="Genomic_DNA"/>
</dbReference>
<dbReference type="EMBL" id="CM026423">
    <property type="protein sequence ID" value="KAG0585217.1"/>
    <property type="molecule type" value="Genomic_DNA"/>
</dbReference>
<evidence type="ECO:0000259" key="1">
    <source>
        <dbReference type="SMART" id="SM00822"/>
    </source>
</evidence>
<comment type="caution">
    <text evidence="2">The sequence shown here is derived from an EMBL/GenBank/DDBJ whole genome shotgun (WGS) entry which is preliminary data.</text>
</comment>
<proteinExistence type="predicted"/>
<dbReference type="PANTHER" id="PTHR44375:SF2">
    <property type="entry name" value="BETA-KETOACYL-ACP REDUCTASE-LIKE PROTEIN-RELATED"/>
    <property type="match status" value="1"/>
</dbReference>
<dbReference type="InterPro" id="IPR002347">
    <property type="entry name" value="SDR_fam"/>
</dbReference>
<dbReference type="InterPro" id="IPR036291">
    <property type="entry name" value="NAD(P)-bd_dom_sf"/>
</dbReference>
<dbReference type="SUPFAM" id="SSF51735">
    <property type="entry name" value="NAD(P)-binding Rossmann-fold domains"/>
    <property type="match status" value="1"/>
</dbReference>
<dbReference type="InterPro" id="IPR057326">
    <property type="entry name" value="KR_dom"/>
</dbReference>
<gene>
    <name evidence="2" type="ORF">KC19_3G267900</name>
</gene>
<dbReference type="PRINTS" id="PR00081">
    <property type="entry name" value="GDHRDH"/>
</dbReference>
<dbReference type="AlphaFoldDB" id="A0A8T0IQ95"/>
<dbReference type="Proteomes" id="UP000822688">
    <property type="component" value="Chromosome 3"/>
</dbReference>
<evidence type="ECO:0000313" key="2">
    <source>
        <dbReference type="EMBL" id="KAG0585217.1"/>
    </source>
</evidence>
<accession>A0A8T0IQ95</accession>
<dbReference type="Pfam" id="PF13561">
    <property type="entry name" value="adh_short_C2"/>
    <property type="match status" value="1"/>
</dbReference>
<evidence type="ECO:0000313" key="3">
    <source>
        <dbReference type="Proteomes" id="UP000822688"/>
    </source>
</evidence>
<feature type="domain" description="Ketoreductase" evidence="1">
    <location>
        <begin position="7"/>
        <end position="206"/>
    </location>
</feature>
<reference evidence="2" key="1">
    <citation type="submission" date="2020-06" db="EMBL/GenBank/DDBJ databases">
        <title>WGS assembly of Ceratodon purpureus strain R40.</title>
        <authorList>
            <person name="Carey S.B."/>
            <person name="Jenkins J."/>
            <person name="Shu S."/>
            <person name="Lovell J.T."/>
            <person name="Sreedasyam A."/>
            <person name="Maumus F."/>
            <person name="Tiley G.P."/>
            <person name="Fernandez-Pozo N."/>
            <person name="Barry K."/>
            <person name="Chen C."/>
            <person name="Wang M."/>
            <person name="Lipzen A."/>
            <person name="Daum C."/>
            <person name="Saski C.A."/>
            <person name="Payton A.C."/>
            <person name="Mcbreen J.C."/>
            <person name="Conrad R.E."/>
            <person name="Kollar L.M."/>
            <person name="Olsson S."/>
            <person name="Huttunen S."/>
            <person name="Landis J.B."/>
            <person name="Wickett N.J."/>
            <person name="Johnson M.G."/>
            <person name="Rensing S.A."/>
            <person name="Grimwood J."/>
            <person name="Schmutz J."/>
            <person name="Mcdaniel S.F."/>
        </authorList>
    </citation>
    <scope>NUCLEOTIDE SEQUENCE</scope>
    <source>
        <strain evidence="2">R40</strain>
    </source>
</reference>
<name>A0A8T0IQ95_CERPU</name>
<organism evidence="2 3">
    <name type="scientific">Ceratodon purpureus</name>
    <name type="common">Fire moss</name>
    <name type="synonym">Dicranum purpureum</name>
    <dbReference type="NCBI Taxonomy" id="3225"/>
    <lineage>
        <taxon>Eukaryota</taxon>
        <taxon>Viridiplantae</taxon>
        <taxon>Streptophyta</taxon>
        <taxon>Embryophyta</taxon>
        <taxon>Bryophyta</taxon>
        <taxon>Bryophytina</taxon>
        <taxon>Bryopsida</taxon>
        <taxon>Dicranidae</taxon>
        <taxon>Pseudoditrichales</taxon>
        <taxon>Ditrichaceae</taxon>
        <taxon>Ceratodon</taxon>
    </lineage>
</organism>
<dbReference type="InterPro" id="IPR020904">
    <property type="entry name" value="Sc_DH/Rdtase_CS"/>
</dbReference>
<protein>
    <recommendedName>
        <fullName evidence="1">Ketoreductase domain-containing protein</fullName>
    </recommendedName>
</protein>
<dbReference type="PANTHER" id="PTHR44375">
    <property type="entry name" value="BETA-KETOACYL-ACP REDUCTASE-LIKE PROTEIN-RELATED"/>
    <property type="match status" value="1"/>
</dbReference>
<dbReference type="PROSITE" id="PS00061">
    <property type="entry name" value="ADH_SHORT"/>
    <property type="match status" value="1"/>
</dbReference>
<sequence>MALLEGKVALITGASSGLGREFALSLSKNGANVIVAARRKQMLESLCDEINDLAKRNKVDGAQSGKAVAIELDVSGSESAIDDAVEKAWAVFGPIEVLVNNAGTRGPVRSPLDQQEDEWNTIFNTNLRGTWLMSKAVAKRLVAAKRGGSIINISSIAGLERSLIPGGMAYGISKAGVIHLSKVLALELGKYNIRANAIAAGLFRSEITNSLFEKDWLNKVAAKIVPAGKWGNVDPDLTSVVLLLSSDDSQYITGNTFIVDGGQSVPSMPIWSSL</sequence>
<dbReference type="Gene3D" id="3.40.50.720">
    <property type="entry name" value="NAD(P)-binding Rossmann-like Domain"/>
    <property type="match status" value="1"/>
</dbReference>
<dbReference type="SMART" id="SM00822">
    <property type="entry name" value="PKS_KR"/>
    <property type="match status" value="1"/>
</dbReference>
<dbReference type="PRINTS" id="PR00080">
    <property type="entry name" value="SDRFAMILY"/>
</dbReference>
<dbReference type="FunFam" id="3.40.50.720:FF:000084">
    <property type="entry name" value="Short-chain dehydrogenase reductase"/>
    <property type="match status" value="1"/>
</dbReference>